<evidence type="ECO:0000256" key="1">
    <source>
        <dbReference type="SAM" id="Phobius"/>
    </source>
</evidence>
<evidence type="ECO:0000313" key="3">
    <source>
        <dbReference type="Proteomes" id="UP000307602"/>
    </source>
</evidence>
<dbReference type="EMBL" id="SRSO01000002">
    <property type="protein sequence ID" value="TGV04357.1"/>
    <property type="molecule type" value="Genomic_DNA"/>
</dbReference>
<keyword evidence="1" id="KW-0472">Membrane</keyword>
<dbReference type="RefSeq" id="WP_135875047.1">
    <property type="nucleotide sequence ID" value="NZ_SRSO01000002.1"/>
</dbReference>
<proteinExistence type="predicted"/>
<dbReference type="Pfam" id="PF21900">
    <property type="entry name" value="DUF6920"/>
    <property type="match status" value="1"/>
</dbReference>
<feature type="transmembrane region" description="Helical" evidence="1">
    <location>
        <begin position="64"/>
        <end position="83"/>
    </location>
</feature>
<dbReference type="AlphaFoldDB" id="A0A4S1E1B0"/>
<feature type="transmembrane region" description="Helical" evidence="1">
    <location>
        <begin position="89"/>
        <end position="107"/>
    </location>
</feature>
<evidence type="ECO:0000313" key="2">
    <source>
        <dbReference type="EMBL" id="TGV04357.1"/>
    </source>
</evidence>
<sequence length="366" mass="42296">MRLAFLILLLIHGTIHLVGFVIAFYSTKIPMQALGISKPIGTLWLIAFVMFVVTASQFFTNKKWFYIAFIAVCISQILIIMVWKDAKYGTIANTIILLVNISAFENFRFNKMVQKESATLFDKIEINTASVILEKDIQHLPEIVQKWMKNSGVIDKNNIASVRLKQKGLLKIKPNGKWMPFRAKQYFNLNTPAFIWSAKINNNSTVYALGRDKFNNGKAEMLIKFLGVIPVVDEVENYKIDSGTMQRFLSEMCWFPSAAINNYLQWEHVNNTSAKATFMYKAQSVSAIFKFNNEGEIICFETSRFFGGEPDSKKEKWVVDIVDYKTFNNYKIPYKCKVTWQLKDGNFNWLNLEITDIEYNISEPYK</sequence>
<keyword evidence="3" id="KW-1185">Reference proteome</keyword>
<reference evidence="2 3" key="1">
    <citation type="submission" date="2019-04" db="EMBL/GenBank/DDBJ databases">
        <authorList>
            <person name="Liu A."/>
        </authorList>
    </citation>
    <scope>NUCLEOTIDE SEQUENCE [LARGE SCALE GENOMIC DNA]</scope>
    <source>
        <strain evidence="2 3">RZ03</strain>
    </source>
</reference>
<name>A0A4S1E1B0_9FLAO</name>
<protein>
    <submittedName>
        <fullName evidence="2">Uncharacterized protein</fullName>
    </submittedName>
</protein>
<comment type="caution">
    <text evidence="2">The sequence shown here is derived from an EMBL/GenBank/DDBJ whole genome shotgun (WGS) entry which is preliminary data.</text>
</comment>
<dbReference type="InterPro" id="IPR054213">
    <property type="entry name" value="DUF6920"/>
</dbReference>
<organism evidence="2 3">
    <name type="scientific">Flavivirga rizhaonensis</name>
    <dbReference type="NCBI Taxonomy" id="2559571"/>
    <lineage>
        <taxon>Bacteria</taxon>
        <taxon>Pseudomonadati</taxon>
        <taxon>Bacteroidota</taxon>
        <taxon>Flavobacteriia</taxon>
        <taxon>Flavobacteriales</taxon>
        <taxon>Flavobacteriaceae</taxon>
        <taxon>Flavivirga</taxon>
    </lineage>
</organism>
<keyword evidence="1" id="KW-1133">Transmembrane helix</keyword>
<accession>A0A4S1E1B0</accession>
<dbReference type="Proteomes" id="UP000307602">
    <property type="component" value="Unassembled WGS sequence"/>
</dbReference>
<feature type="transmembrane region" description="Helical" evidence="1">
    <location>
        <begin position="39"/>
        <end position="59"/>
    </location>
</feature>
<gene>
    <name evidence="2" type="ORF">EM932_02220</name>
</gene>
<keyword evidence="1" id="KW-0812">Transmembrane</keyword>
<dbReference type="OrthoDB" id="9786534at2"/>